<dbReference type="RefSeq" id="WP_184479452.1">
    <property type="nucleotide sequence ID" value="NZ_JACHIV010000001.1"/>
</dbReference>
<evidence type="ECO:0000313" key="2">
    <source>
        <dbReference type="EMBL" id="MBB5069824.1"/>
    </source>
</evidence>
<gene>
    <name evidence="2" type="ORF">BJ969_002912</name>
</gene>
<dbReference type="InterPro" id="IPR025333">
    <property type="entry name" value="DUF4239"/>
</dbReference>
<keyword evidence="1" id="KW-1133">Transmembrane helix</keyword>
<feature type="transmembrane region" description="Helical" evidence="1">
    <location>
        <begin position="41"/>
        <end position="60"/>
    </location>
</feature>
<name>A0A840NDZ8_9PSEU</name>
<keyword evidence="3" id="KW-1185">Reference proteome</keyword>
<dbReference type="EMBL" id="JACHIV010000001">
    <property type="protein sequence ID" value="MBB5069824.1"/>
    <property type="molecule type" value="Genomic_DNA"/>
</dbReference>
<feature type="transmembrane region" description="Helical" evidence="1">
    <location>
        <begin position="177"/>
        <end position="199"/>
    </location>
</feature>
<dbReference type="AlphaFoldDB" id="A0A840NDZ8"/>
<dbReference type="Proteomes" id="UP000580474">
    <property type="component" value="Unassembled WGS sequence"/>
</dbReference>
<protein>
    <recommendedName>
        <fullName evidence="4">DUF4239 domain-containing protein</fullName>
    </recommendedName>
</protein>
<feature type="transmembrane region" description="Helical" evidence="1">
    <location>
        <begin position="205"/>
        <end position="226"/>
    </location>
</feature>
<evidence type="ECO:0000313" key="3">
    <source>
        <dbReference type="Proteomes" id="UP000580474"/>
    </source>
</evidence>
<evidence type="ECO:0008006" key="4">
    <source>
        <dbReference type="Google" id="ProtNLM"/>
    </source>
</evidence>
<dbReference type="Pfam" id="PF14023">
    <property type="entry name" value="Bestrophin-like"/>
    <property type="match status" value="1"/>
</dbReference>
<comment type="caution">
    <text evidence="2">The sequence shown here is derived from an EMBL/GenBank/DDBJ whole genome shotgun (WGS) entry which is preliminary data.</text>
</comment>
<accession>A0A840NDZ8</accession>
<sequence length="258" mass="27556">MIFLILLVLVLLTAAVAAVTLLGARREAVAAGGSDSDSQSFVGGVLNALFTVLLAFYIVFAWQNGDDVDKAAQQEVNALNDAYWQVSAVPAEQAASIRSLAEQYAHRVAEHEWAALGQGRGDAEADRLLVGLRAEAIALLADTEVQKSAREQVLADVRQIDEGHRERVDVATDDQSFNVVLLVGSILGAVLMIVFPLLVGLSARPANVVTMALLTLTLGFTIYLSVQLMHPLQGPFGVDPDSFRTFLEALPEGTSATE</sequence>
<keyword evidence="1" id="KW-0472">Membrane</keyword>
<proteinExistence type="predicted"/>
<keyword evidence="1" id="KW-0812">Transmembrane</keyword>
<organism evidence="2 3">
    <name type="scientific">Saccharopolyspora gloriosae</name>
    <dbReference type="NCBI Taxonomy" id="455344"/>
    <lineage>
        <taxon>Bacteria</taxon>
        <taxon>Bacillati</taxon>
        <taxon>Actinomycetota</taxon>
        <taxon>Actinomycetes</taxon>
        <taxon>Pseudonocardiales</taxon>
        <taxon>Pseudonocardiaceae</taxon>
        <taxon>Saccharopolyspora</taxon>
    </lineage>
</organism>
<reference evidence="2 3" key="1">
    <citation type="submission" date="2020-08" db="EMBL/GenBank/DDBJ databases">
        <title>Sequencing the genomes of 1000 actinobacteria strains.</title>
        <authorList>
            <person name="Klenk H.-P."/>
        </authorList>
    </citation>
    <scope>NUCLEOTIDE SEQUENCE [LARGE SCALE GENOMIC DNA]</scope>
    <source>
        <strain evidence="2 3">DSM 45582</strain>
    </source>
</reference>
<evidence type="ECO:0000256" key="1">
    <source>
        <dbReference type="SAM" id="Phobius"/>
    </source>
</evidence>